<protein>
    <submittedName>
        <fullName evidence="4">IclR family transcriptional regulator</fullName>
    </submittedName>
</protein>
<sequence>MPTAYRLLATMTRHGYISRREDGKFVPGPAIYRLAFEVDSRTLLRDTIAQQVRDLRDETGESVGFFVQHGFERYCVETAKSYHDLCRSFPLYARRSVQVGASGKVFMAFSNTEELLHGFQAADVAMTKGTLKALRDDIVLTRKNGYAFSDVLPETWGIATPVYVDGALIGSLALTAPAERGGKKAIERIAGICVEQTKSVSTRLTRAINGHSSARDIQAVVKDAFVPLEGPGVANADNRNAAIFSTGK</sequence>
<dbReference type="GO" id="GO:0045892">
    <property type="term" value="P:negative regulation of DNA-templated transcription"/>
    <property type="evidence" value="ECO:0007669"/>
    <property type="project" value="TreeGrafter"/>
</dbReference>
<accession>A0A2T0ZTZ1</accession>
<feature type="domain" description="IclR-ED" evidence="3">
    <location>
        <begin position="30"/>
        <end position="210"/>
    </location>
</feature>
<dbReference type="InterPro" id="IPR036390">
    <property type="entry name" value="WH_DNA-bd_sf"/>
</dbReference>
<dbReference type="EMBL" id="PVUE01000018">
    <property type="protein sequence ID" value="PRZ39727.1"/>
    <property type="molecule type" value="Genomic_DNA"/>
</dbReference>
<dbReference type="InterPro" id="IPR050707">
    <property type="entry name" value="HTH_MetabolicPath_Reg"/>
</dbReference>
<proteinExistence type="predicted"/>
<keyword evidence="5" id="KW-1185">Reference proteome</keyword>
<evidence type="ECO:0000313" key="5">
    <source>
        <dbReference type="Proteomes" id="UP000237752"/>
    </source>
</evidence>
<gene>
    <name evidence="4" type="ORF">CLV47_11891</name>
</gene>
<dbReference type="PROSITE" id="PS51078">
    <property type="entry name" value="ICLR_ED"/>
    <property type="match status" value="1"/>
</dbReference>
<dbReference type="GO" id="GO:0003700">
    <property type="term" value="F:DNA-binding transcription factor activity"/>
    <property type="evidence" value="ECO:0007669"/>
    <property type="project" value="TreeGrafter"/>
</dbReference>
<evidence type="ECO:0000313" key="4">
    <source>
        <dbReference type="EMBL" id="PRZ39727.1"/>
    </source>
</evidence>
<dbReference type="InterPro" id="IPR014757">
    <property type="entry name" value="Tscrpt_reg_IclR_C"/>
</dbReference>
<keyword evidence="2" id="KW-0804">Transcription</keyword>
<dbReference type="SUPFAM" id="SSF55781">
    <property type="entry name" value="GAF domain-like"/>
    <property type="match status" value="1"/>
</dbReference>
<dbReference type="GO" id="GO:0003677">
    <property type="term" value="F:DNA binding"/>
    <property type="evidence" value="ECO:0007669"/>
    <property type="project" value="TreeGrafter"/>
</dbReference>
<dbReference type="Proteomes" id="UP000237752">
    <property type="component" value="Unassembled WGS sequence"/>
</dbReference>
<dbReference type="SUPFAM" id="SSF46785">
    <property type="entry name" value="Winged helix' DNA-binding domain"/>
    <property type="match status" value="1"/>
</dbReference>
<name>A0A2T0ZTZ1_9ACTN</name>
<comment type="caution">
    <text evidence="4">The sequence shown here is derived from an EMBL/GenBank/DDBJ whole genome shotgun (WGS) entry which is preliminary data.</text>
</comment>
<dbReference type="PANTHER" id="PTHR30136">
    <property type="entry name" value="HELIX-TURN-HELIX TRANSCRIPTIONAL REGULATOR, ICLR FAMILY"/>
    <property type="match status" value="1"/>
</dbReference>
<dbReference type="InterPro" id="IPR036388">
    <property type="entry name" value="WH-like_DNA-bd_sf"/>
</dbReference>
<evidence type="ECO:0000259" key="3">
    <source>
        <dbReference type="PROSITE" id="PS51078"/>
    </source>
</evidence>
<dbReference type="InterPro" id="IPR029016">
    <property type="entry name" value="GAF-like_dom_sf"/>
</dbReference>
<evidence type="ECO:0000256" key="1">
    <source>
        <dbReference type="ARBA" id="ARBA00023015"/>
    </source>
</evidence>
<dbReference type="Gene3D" id="1.10.10.10">
    <property type="entry name" value="Winged helix-like DNA-binding domain superfamily/Winged helix DNA-binding domain"/>
    <property type="match status" value="1"/>
</dbReference>
<organism evidence="4 5">
    <name type="scientific">Antricoccus suffuscus</name>
    <dbReference type="NCBI Taxonomy" id="1629062"/>
    <lineage>
        <taxon>Bacteria</taxon>
        <taxon>Bacillati</taxon>
        <taxon>Actinomycetota</taxon>
        <taxon>Actinomycetes</taxon>
        <taxon>Geodermatophilales</taxon>
        <taxon>Antricoccaceae</taxon>
        <taxon>Antricoccus</taxon>
    </lineage>
</organism>
<evidence type="ECO:0000256" key="2">
    <source>
        <dbReference type="ARBA" id="ARBA00023163"/>
    </source>
</evidence>
<dbReference type="PANTHER" id="PTHR30136:SF39">
    <property type="entry name" value="TRANSCRIPTIONAL REGULATORY PROTEIN"/>
    <property type="match status" value="1"/>
</dbReference>
<reference evidence="4 5" key="1">
    <citation type="submission" date="2018-03" db="EMBL/GenBank/DDBJ databases">
        <title>Genomic Encyclopedia of Archaeal and Bacterial Type Strains, Phase II (KMG-II): from individual species to whole genera.</title>
        <authorList>
            <person name="Goeker M."/>
        </authorList>
    </citation>
    <scope>NUCLEOTIDE SEQUENCE [LARGE SCALE GENOMIC DNA]</scope>
    <source>
        <strain evidence="4 5">DSM 100065</strain>
    </source>
</reference>
<keyword evidence="1" id="KW-0805">Transcription regulation</keyword>
<dbReference type="Gene3D" id="3.30.450.40">
    <property type="match status" value="1"/>
</dbReference>
<dbReference type="Pfam" id="PF01614">
    <property type="entry name" value="IclR_C"/>
    <property type="match status" value="1"/>
</dbReference>
<dbReference type="AlphaFoldDB" id="A0A2T0ZTZ1"/>